<sequence length="158" mass="18356">MHCNIIFSYNDTSNKVEVTSLQALYCNIKILKNFQISNNTKIEFSNSKINGSNITVLEKGSLRIKGVSDFMKYNISHLQVSAGGTFQINDLNNKKTYIKKKDIKNNPKKLKYARKNILEINYIIVVTITISLELFILFLFLYCKIERKKKIPKYYSIL</sequence>
<feature type="transmembrane region" description="Helical" evidence="1">
    <location>
        <begin position="120"/>
        <end position="143"/>
    </location>
</feature>
<protein>
    <recommendedName>
        <fullName evidence="3">Auto-transporter adhesin head GIN domain-containing protein</fullName>
    </recommendedName>
</protein>
<evidence type="ECO:0000256" key="1">
    <source>
        <dbReference type="SAM" id="Phobius"/>
    </source>
</evidence>
<dbReference type="EMBL" id="PP955094">
    <property type="protein sequence ID" value="XCH39326.1"/>
    <property type="molecule type" value="Genomic_DNA"/>
</dbReference>
<accession>A0AAU8GD22</accession>
<proteinExistence type="predicted"/>
<keyword evidence="1" id="KW-0472">Membrane</keyword>
<organism evidence="2">
    <name type="scientific">Faxonius propinquus nudivirus</name>
    <dbReference type="NCBI Taxonomy" id="3139431"/>
    <lineage>
        <taxon>Viruses</taxon>
        <taxon>Viruses incertae sedis</taxon>
        <taxon>Naldaviricetes</taxon>
        <taxon>Lefavirales</taxon>
        <taxon>Nudiviridae</taxon>
    </lineage>
</organism>
<gene>
    <name evidence="2" type="ORF">FpNV_081</name>
</gene>
<reference evidence="2" key="1">
    <citation type="submission" date="2024-06" db="EMBL/GenBank/DDBJ databases">
        <title>North American crayfish harbour diverse members of the Nudiviridae.</title>
        <authorList>
            <person name="Stratton C."/>
            <person name="Bojko J."/>
        </authorList>
    </citation>
    <scope>NUCLEOTIDE SEQUENCE</scope>
    <source>
        <strain evidence="2">142H</strain>
    </source>
</reference>
<evidence type="ECO:0008006" key="3">
    <source>
        <dbReference type="Google" id="ProtNLM"/>
    </source>
</evidence>
<keyword evidence="1" id="KW-0812">Transmembrane</keyword>
<name>A0AAU8GD22_9VIRU</name>
<keyword evidence="1" id="KW-1133">Transmembrane helix</keyword>
<evidence type="ECO:0000313" key="2">
    <source>
        <dbReference type="EMBL" id="XCH39326.1"/>
    </source>
</evidence>